<accession>A6TNW3</accession>
<dbReference type="Proteomes" id="UP000001572">
    <property type="component" value="Chromosome"/>
</dbReference>
<dbReference type="eggNOG" id="COG2206">
    <property type="taxonomic scope" value="Bacteria"/>
</dbReference>
<evidence type="ECO:0000313" key="2">
    <source>
        <dbReference type="EMBL" id="ABR47881.1"/>
    </source>
</evidence>
<reference evidence="3" key="1">
    <citation type="journal article" date="2016" name="Genome Announc.">
        <title>Complete genome sequence of Alkaliphilus metalliredigens strain QYMF, an alkaliphilic and metal-reducing bacterium isolated from borax-contaminated leachate ponds.</title>
        <authorList>
            <person name="Hwang C."/>
            <person name="Copeland A."/>
            <person name="Lucas S."/>
            <person name="Lapidus A."/>
            <person name="Barry K."/>
            <person name="Detter J.C."/>
            <person name="Glavina Del Rio T."/>
            <person name="Hammon N."/>
            <person name="Israni S."/>
            <person name="Dalin E."/>
            <person name="Tice H."/>
            <person name="Pitluck S."/>
            <person name="Chertkov O."/>
            <person name="Brettin T."/>
            <person name="Bruce D."/>
            <person name="Han C."/>
            <person name="Schmutz J."/>
            <person name="Larimer F."/>
            <person name="Land M.L."/>
            <person name="Hauser L."/>
            <person name="Kyrpides N."/>
            <person name="Mikhailova N."/>
            <person name="Ye Q."/>
            <person name="Zhou J."/>
            <person name="Richardson P."/>
            <person name="Fields M.W."/>
        </authorList>
    </citation>
    <scope>NUCLEOTIDE SEQUENCE [LARGE SCALE GENOMIC DNA]</scope>
    <source>
        <strain evidence="3">QYMF</strain>
    </source>
</reference>
<keyword evidence="3" id="KW-1185">Reference proteome</keyword>
<dbReference type="InterPro" id="IPR006675">
    <property type="entry name" value="HDIG_dom"/>
</dbReference>
<dbReference type="PROSITE" id="PS51832">
    <property type="entry name" value="HD_GYP"/>
    <property type="match status" value="1"/>
</dbReference>
<feature type="domain" description="HD-GYP" evidence="1">
    <location>
        <begin position="123"/>
        <end position="319"/>
    </location>
</feature>
<gene>
    <name evidence="2" type="ordered locus">Amet_1705</name>
</gene>
<dbReference type="PANTHER" id="PTHR43155:SF2">
    <property type="entry name" value="CYCLIC DI-GMP PHOSPHODIESTERASE PA4108"/>
    <property type="match status" value="1"/>
</dbReference>
<dbReference type="HOGENOM" id="CLU_000445_92_1_9"/>
<evidence type="ECO:0000259" key="1">
    <source>
        <dbReference type="PROSITE" id="PS51832"/>
    </source>
</evidence>
<dbReference type="SMART" id="SM00471">
    <property type="entry name" value="HDc"/>
    <property type="match status" value="1"/>
</dbReference>
<dbReference type="KEGG" id="amt:Amet_1705"/>
<sequence length="384" mass="43710">MRLVPINCIKEGSYLAQTIYDKEGRVLLQEGVILNDSLLQKVKDNAIYMIYVNDEYSQNEIEDIIKPQLRIAATKSIRDTFGAFEKHKNDESMKKNPAQIKRTALQEKEAVNQLNNISKSMVDEILFNKNLLINMVDIKCLDSYTYQHSVNVAVLSLVLGIELGLNRKELYDLCIGAMLHDIGRVMTPSNILAKEGKLTDAEYAIVKEHAVKGYEYLKENYDLSVPARMIALQHHERVDGTGYPQGLKDEQIHKLSKIVGIANVYDALTSDRPYRRAFPPNEAIELIMGGAGRFFDFEMAKIFVRKVNPYPEGTLVKLSNGEYGVVQEVYPNYPLRPKVQIIKQNATHIEIIIVDLLKECNVVIEKIQYEAPDNSVQTYLKNKN</sequence>
<protein>
    <submittedName>
        <fullName evidence="2">Metal dependent phosphohydrolase</fullName>
    </submittedName>
</protein>
<dbReference type="SUPFAM" id="SSF109604">
    <property type="entry name" value="HD-domain/PDEase-like"/>
    <property type="match status" value="1"/>
</dbReference>
<dbReference type="RefSeq" id="WP_012062919.1">
    <property type="nucleotide sequence ID" value="NC_009633.1"/>
</dbReference>
<dbReference type="InterPro" id="IPR037522">
    <property type="entry name" value="HD_GYP_dom"/>
</dbReference>
<proteinExistence type="predicted"/>
<organism evidence="2 3">
    <name type="scientific">Alkaliphilus metalliredigens (strain QYMF)</name>
    <dbReference type="NCBI Taxonomy" id="293826"/>
    <lineage>
        <taxon>Bacteria</taxon>
        <taxon>Bacillati</taxon>
        <taxon>Bacillota</taxon>
        <taxon>Clostridia</taxon>
        <taxon>Peptostreptococcales</taxon>
        <taxon>Natronincolaceae</taxon>
        <taxon>Alkaliphilus</taxon>
    </lineage>
</organism>
<dbReference type="STRING" id="293826.Amet_1705"/>
<dbReference type="NCBIfam" id="TIGR00277">
    <property type="entry name" value="HDIG"/>
    <property type="match status" value="1"/>
</dbReference>
<dbReference type="AlphaFoldDB" id="A6TNW3"/>
<dbReference type="Gene3D" id="1.10.3210.10">
    <property type="entry name" value="Hypothetical protein af1432"/>
    <property type="match status" value="1"/>
</dbReference>
<dbReference type="CDD" id="cd00077">
    <property type="entry name" value="HDc"/>
    <property type="match status" value="1"/>
</dbReference>
<dbReference type="EMBL" id="CP000724">
    <property type="protein sequence ID" value="ABR47881.1"/>
    <property type="molecule type" value="Genomic_DNA"/>
</dbReference>
<keyword evidence="2" id="KW-0378">Hydrolase</keyword>
<name>A6TNW3_ALKMQ</name>
<evidence type="ECO:0000313" key="3">
    <source>
        <dbReference type="Proteomes" id="UP000001572"/>
    </source>
</evidence>
<dbReference type="Pfam" id="PF13487">
    <property type="entry name" value="HD_5"/>
    <property type="match status" value="1"/>
</dbReference>
<dbReference type="PANTHER" id="PTHR43155">
    <property type="entry name" value="CYCLIC DI-GMP PHOSPHODIESTERASE PA4108-RELATED"/>
    <property type="match status" value="1"/>
</dbReference>
<dbReference type="OrthoDB" id="9804747at2"/>
<dbReference type="InterPro" id="IPR003607">
    <property type="entry name" value="HD/PDEase_dom"/>
</dbReference>
<dbReference type="GO" id="GO:0016787">
    <property type="term" value="F:hydrolase activity"/>
    <property type="evidence" value="ECO:0007669"/>
    <property type="project" value="UniProtKB-KW"/>
</dbReference>